<dbReference type="EMBL" id="CAJNDS010001990">
    <property type="protein sequence ID" value="CAE7294000.1"/>
    <property type="molecule type" value="Genomic_DNA"/>
</dbReference>
<evidence type="ECO:0000256" key="1">
    <source>
        <dbReference type="SAM" id="MobiDB-lite"/>
    </source>
</evidence>
<gene>
    <name evidence="2" type="ORF">SNAT2548_LOCUS15485</name>
</gene>
<dbReference type="Proteomes" id="UP000604046">
    <property type="component" value="Unassembled WGS sequence"/>
</dbReference>
<name>A0A812NIG2_9DINO</name>
<organism evidence="2 3">
    <name type="scientific">Symbiodinium natans</name>
    <dbReference type="NCBI Taxonomy" id="878477"/>
    <lineage>
        <taxon>Eukaryota</taxon>
        <taxon>Sar</taxon>
        <taxon>Alveolata</taxon>
        <taxon>Dinophyceae</taxon>
        <taxon>Suessiales</taxon>
        <taxon>Symbiodiniaceae</taxon>
        <taxon>Symbiodinium</taxon>
    </lineage>
</organism>
<sequence>MLTAPPLLGGHFGIARPPAGFLQGRDVSRKAGGCQQHGRPAEVAGGKSSKSPAARRQLCSAAGLLLAALGRPRRASAGITAPSANEKDLAQRLSEEASLRNPRLLWGADEVAAYPGWLFGEWEISSRPSAFREPLGSRFLDEATRSGIREDFEGNVPAKPLRWKSRFYWETLDRTGEIRPRARTFPGSGILLALPALAESCPAKVVQFRAYNAGQEMSAFLKQGVPRVVADADPREKPLQISVSFPVTVEEDEELIRSVVLKLEASRTQQVQEIEFISSELFRQTIFTDGELDSSGDFEVINAYSLIEPGRVAVRNRVAKYLIPSDDLYKEAAGQAVSWADYLWDLKRLSTCIDTPYGQQCVSSEAATARC</sequence>
<protein>
    <submittedName>
        <fullName evidence="2">Uncharacterized protein</fullName>
    </submittedName>
</protein>
<feature type="region of interest" description="Disordered" evidence="1">
    <location>
        <begin position="25"/>
        <end position="52"/>
    </location>
</feature>
<accession>A0A812NIG2</accession>
<dbReference type="AlphaFoldDB" id="A0A812NIG2"/>
<proteinExistence type="predicted"/>
<keyword evidence="3" id="KW-1185">Reference proteome</keyword>
<comment type="caution">
    <text evidence="2">The sequence shown here is derived from an EMBL/GenBank/DDBJ whole genome shotgun (WGS) entry which is preliminary data.</text>
</comment>
<evidence type="ECO:0000313" key="3">
    <source>
        <dbReference type="Proteomes" id="UP000604046"/>
    </source>
</evidence>
<dbReference type="OrthoDB" id="195555at2759"/>
<reference evidence="2" key="1">
    <citation type="submission" date="2021-02" db="EMBL/GenBank/DDBJ databases">
        <authorList>
            <person name="Dougan E. K."/>
            <person name="Rhodes N."/>
            <person name="Thang M."/>
            <person name="Chan C."/>
        </authorList>
    </citation>
    <scope>NUCLEOTIDE SEQUENCE</scope>
</reference>
<evidence type="ECO:0000313" key="2">
    <source>
        <dbReference type="EMBL" id="CAE7294000.1"/>
    </source>
</evidence>